<protein>
    <submittedName>
        <fullName evidence="1">Uncharacterized protein</fullName>
    </submittedName>
</protein>
<dbReference type="HOGENOM" id="CLU_037962_0_0_1"/>
<dbReference type="Proteomes" id="UP000002668">
    <property type="component" value="Genome"/>
</dbReference>
<dbReference type="VEuPathDB" id="FungiDB:LEMA_P089480.1"/>
<dbReference type="OrthoDB" id="5337308at2759"/>
<evidence type="ECO:0000313" key="1">
    <source>
        <dbReference type="EMBL" id="CBX97539.1"/>
    </source>
</evidence>
<dbReference type="eggNOG" id="ENOG502T38Q">
    <property type="taxonomic scope" value="Eukaryota"/>
</dbReference>
<accession>E5A2A4</accession>
<organism evidence="2">
    <name type="scientific">Leptosphaeria maculans (strain JN3 / isolate v23.1.3 / race Av1-4-5-6-7-8)</name>
    <name type="common">Blackleg fungus</name>
    <name type="synonym">Phoma lingam</name>
    <dbReference type="NCBI Taxonomy" id="985895"/>
    <lineage>
        <taxon>Eukaryota</taxon>
        <taxon>Fungi</taxon>
        <taxon>Dikarya</taxon>
        <taxon>Ascomycota</taxon>
        <taxon>Pezizomycotina</taxon>
        <taxon>Dothideomycetes</taxon>
        <taxon>Pleosporomycetidae</taxon>
        <taxon>Pleosporales</taxon>
        <taxon>Pleosporineae</taxon>
        <taxon>Leptosphaeriaceae</taxon>
        <taxon>Plenodomus</taxon>
        <taxon>Plenodomus lingam/Leptosphaeria maculans species complex</taxon>
    </lineage>
</organism>
<dbReference type="OMA" id="WHEAYIE"/>
<proteinExistence type="predicted"/>
<name>E5A2A4_LEPMJ</name>
<reference evidence="2" key="1">
    <citation type="journal article" date="2011" name="Nat. Commun.">
        <title>Effector diversification within compartments of the Leptosphaeria maculans genome affected by Repeat-Induced Point mutations.</title>
        <authorList>
            <person name="Rouxel T."/>
            <person name="Grandaubert J."/>
            <person name="Hane J.K."/>
            <person name="Hoede C."/>
            <person name="van de Wouw A.P."/>
            <person name="Couloux A."/>
            <person name="Dominguez V."/>
            <person name="Anthouard V."/>
            <person name="Bally P."/>
            <person name="Bourras S."/>
            <person name="Cozijnsen A.J."/>
            <person name="Ciuffetti L.M."/>
            <person name="Degrave A."/>
            <person name="Dilmaghani A."/>
            <person name="Duret L."/>
            <person name="Fudal I."/>
            <person name="Goodwin S.B."/>
            <person name="Gout L."/>
            <person name="Glaser N."/>
            <person name="Linglin J."/>
            <person name="Kema G.H.J."/>
            <person name="Lapalu N."/>
            <person name="Lawrence C.B."/>
            <person name="May K."/>
            <person name="Meyer M."/>
            <person name="Ollivier B."/>
            <person name="Poulain J."/>
            <person name="Schoch C.L."/>
            <person name="Simon A."/>
            <person name="Spatafora J.W."/>
            <person name="Stachowiak A."/>
            <person name="Turgeon B.G."/>
            <person name="Tyler B.M."/>
            <person name="Vincent D."/>
            <person name="Weissenbach J."/>
            <person name="Amselem J."/>
            <person name="Quesneville H."/>
            <person name="Oliver R.P."/>
            <person name="Wincker P."/>
            <person name="Balesdent M.-H."/>
            <person name="Howlett B.J."/>
        </authorList>
    </citation>
    <scope>NUCLEOTIDE SEQUENCE [LARGE SCALE GENOMIC DNA]</scope>
    <source>
        <strain evidence="2">JN3 / isolate v23.1.3 / race Av1-4-5-6-7-8</strain>
    </source>
</reference>
<dbReference type="EMBL" id="FP929132">
    <property type="protein sequence ID" value="CBX97539.1"/>
    <property type="molecule type" value="Genomic_DNA"/>
</dbReference>
<dbReference type="InParanoid" id="E5A2A4"/>
<sequence length="283" mass="31087">MEGHVGDVNQAEQCHYGSPSDIGVALEGLGLNIHPTTDGGHNICYTVEHFIEGQEDDDGDEVPPEDQHYTVAGKEYKATGAFYTFGVNRVGGAIVAKNLESPTFAAEFHWEYKPSLDELPAIRHGSDIMLAYWLRDNPNARNLRYYFASGIVNEDTLPLICSVIKSKGHQGDPPSWPGVQLNKGEHEFDMLLGSPIGATLAFMLIQHKAEIGIKHVTDIVIFSTKLGAEGFVQVHMVFKVADVDNPFDVGIATRSEDKQYAAGNLDKLDGYDNGVRTHVLFED</sequence>
<evidence type="ECO:0000313" key="2">
    <source>
        <dbReference type="Proteomes" id="UP000002668"/>
    </source>
</evidence>
<gene>
    <name evidence="1" type="ORF">LEMA_P089480.1</name>
</gene>
<dbReference type="AlphaFoldDB" id="E5A2A4"/>
<keyword evidence="2" id="KW-1185">Reference proteome</keyword>